<dbReference type="Pfam" id="PF00580">
    <property type="entry name" value="UvrD-helicase"/>
    <property type="match status" value="1"/>
</dbReference>
<dbReference type="Gene3D" id="1.10.486.10">
    <property type="entry name" value="PCRA, domain 4"/>
    <property type="match status" value="1"/>
</dbReference>
<dbReference type="FunFam" id="1.10.486.10:FF:000003">
    <property type="entry name" value="ATP-dependent DNA helicase"/>
    <property type="match status" value="1"/>
</dbReference>
<dbReference type="EC" id="5.6.2.4" evidence="9"/>
<dbReference type="InterPro" id="IPR014016">
    <property type="entry name" value="UvrD-like_ATP-bd"/>
</dbReference>
<feature type="region of interest" description="Disordered" evidence="11">
    <location>
        <begin position="636"/>
        <end position="656"/>
    </location>
</feature>
<evidence type="ECO:0000256" key="1">
    <source>
        <dbReference type="ARBA" id="ARBA00009922"/>
    </source>
</evidence>
<evidence type="ECO:0000256" key="10">
    <source>
        <dbReference type="ARBA" id="ARBA00048988"/>
    </source>
</evidence>
<organism evidence="14">
    <name type="scientific">hydrothermal vent metagenome</name>
    <dbReference type="NCBI Taxonomy" id="652676"/>
    <lineage>
        <taxon>unclassified sequences</taxon>
        <taxon>metagenomes</taxon>
        <taxon>ecological metagenomes</taxon>
    </lineage>
</organism>
<dbReference type="InterPro" id="IPR000212">
    <property type="entry name" value="DNA_helicase_UvrD/REP"/>
</dbReference>
<dbReference type="Gene3D" id="1.10.10.160">
    <property type="match status" value="1"/>
</dbReference>
<evidence type="ECO:0000259" key="12">
    <source>
        <dbReference type="PROSITE" id="PS51198"/>
    </source>
</evidence>
<dbReference type="Gene3D" id="3.40.50.300">
    <property type="entry name" value="P-loop containing nucleotide triphosphate hydrolases"/>
    <property type="match status" value="2"/>
</dbReference>
<dbReference type="PROSITE" id="PS51198">
    <property type="entry name" value="UVRD_HELICASE_ATP_BIND"/>
    <property type="match status" value="1"/>
</dbReference>
<dbReference type="SUPFAM" id="SSF52540">
    <property type="entry name" value="P-loop containing nucleoside triphosphate hydrolases"/>
    <property type="match status" value="1"/>
</dbReference>
<dbReference type="GO" id="GO:0005829">
    <property type="term" value="C:cytosol"/>
    <property type="evidence" value="ECO:0007669"/>
    <property type="project" value="TreeGrafter"/>
</dbReference>
<dbReference type="GO" id="GO:0003677">
    <property type="term" value="F:DNA binding"/>
    <property type="evidence" value="ECO:0007669"/>
    <property type="project" value="UniProtKB-KW"/>
</dbReference>
<dbReference type="PANTHER" id="PTHR11070:SF2">
    <property type="entry name" value="ATP-DEPENDENT DNA HELICASE SRS2"/>
    <property type="match status" value="1"/>
</dbReference>
<reference evidence="14" key="1">
    <citation type="submission" date="2018-06" db="EMBL/GenBank/DDBJ databases">
        <authorList>
            <person name="Zhirakovskaya E."/>
        </authorList>
    </citation>
    <scope>NUCLEOTIDE SEQUENCE</scope>
</reference>
<keyword evidence="5" id="KW-0067">ATP-binding</keyword>
<dbReference type="EMBL" id="UOGA01000026">
    <property type="protein sequence ID" value="VAX14883.1"/>
    <property type="molecule type" value="Genomic_DNA"/>
</dbReference>
<dbReference type="GO" id="GO:0005524">
    <property type="term" value="F:ATP binding"/>
    <property type="evidence" value="ECO:0007669"/>
    <property type="project" value="UniProtKB-KW"/>
</dbReference>
<feature type="non-terminal residue" evidence="14">
    <location>
        <position position="1"/>
    </location>
</feature>
<dbReference type="CDD" id="cd18807">
    <property type="entry name" value="SF1_C_UvrD"/>
    <property type="match status" value="1"/>
</dbReference>
<comment type="catalytic activity">
    <reaction evidence="8">
        <text>Couples ATP hydrolysis with the unwinding of duplex DNA by translocating in the 3'-5' direction.</text>
        <dbReference type="EC" id="5.6.2.4"/>
    </reaction>
</comment>
<accession>A0A3B1BRQ6</accession>
<evidence type="ECO:0000256" key="11">
    <source>
        <dbReference type="SAM" id="MobiDB-lite"/>
    </source>
</evidence>
<evidence type="ECO:0000256" key="3">
    <source>
        <dbReference type="ARBA" id="ARBA00022801"/>
    </source>
</evidence>
<name>A0A3B1BRQ6_9ZZZZ</name>
<feature type="domain" description="UvrD-like helicase C-terminal" evidence="13">
    <location>
        <begin position="271"/>
        <end position="546"/>
    </location>
</feature>
<proteinExistence type="inferred from homology"/>
<dbReference type="PANTHER" id="PTHR11070">
    <property type="entry name" value="UVRD / RECB / PCRA DNA HELICASE FAMILY MEMBER"/>
    <property type="match status" value="1"/>
</dbReference>
<feature type="domain" description="UvrD-like helicase ATP-binding" evidence="12">
    <location>
        <begin position="1"/>
        <end position="270"/>
    </location>
</feature>
<dbReference type="GO" id="GO:0043138">
    <property type="term" value="F:3'-5' DNA helicase activity"/>
    <property type="evidence" value="ECO:0007669"/>
    <property type="project" value="UniProtKB-EC"/>
</dbReference>
<evidence type="ECO:0000256" key="9">
    <source>
        <dbReference type="ARBA" id="ARBA00034808"/>
    </source>
</evidence>
<evidence type="ECO:0000256" key="2">
    <source>
        <dbReference type="ARBA" id="ARBA00022741"/>
    </source>
</evidence>
<evidence type="ECO:0000256" key="5">
    <source>
        <dbReference type="ARBA" id="ARBA00022840"/>
    </source>
</evidence>
<evidence type="ECO:0000313" key="14">
    <source>
        <dbReference type="EMBL" id="VAX14883.1"/>
    </source>
</evidence>
<dbReference type="InterPro" id="IPR027417">
    <property type="entry name" value="P-loop_NTPase"/>
</dbReference>
<keyword evidence="3 14" id="KW-0378">Hydrolase</keyword>
<dbReference type="AlphaFoldDB" id="A0A3B1BRQ6"/>
<keyword evidence="6" id="KW-0238">DNA-binding</keyword>
<keyword evidence="4 14" id="KW-0347">Helicase</keyword>
<dbReference type="Pfam" id="PF13361">
    <property type="entry name" value="UvrD_C"/>
    <property type="match status" value="1"/>
</dbReference>
<dbReference type="CDD" id="cd17932">
    <property type="entry name" value="DEXQc_UvrD"/>
    <property type="match status" value="1"/>
</dbReference>
<dbReference type="GO" id="GO:0033202">
    <property type="term" value="C:DNA helicase complex"/>
    <property type="evidence" value="ECO:0007669"/>
    <property type="project" value="TreeGrafter"/>
</dbReference>
<dbReference type="PROSITE" id="PS51217">
    <property type="entry name" value="UVRD_HELICASE_CTER"/>
    <property type="match status" value="1"/>
</dbReference>
<gene>
    <name evidence="14" type="ORF">MNBD_NITROSPINAE04-156</name>
</gene>
<dbReference type="InterPro" id="IPR014017">
    <property type="entry name" value="DNA_helicase_UvrD-like_C"/>
</dbReference>
<dbReference type="InterPro" id="IPR013986">
    <property type="entry name" value="DExx_box_DNA_helicase_dom_sf"/>
</dbReference>
<keyword evidence="7" id="KW-0413">Isomerase</keyword>
<dbReference type="GO" id="GO:0016887">
    <property type="term" value="F:ATP hydrolysis activity"/>
    <property type="evidence" value="ECO:0007669"/>
    <property type="project" value="RHEA"/>
</dbReference>
<protein>
    <recommendedName>
        <fullName evidence="9">DNA 3'-5' helicase</fullName>
        <ecNumber evidence="9">5.6.2.4</ecNumber>
    </recommendedName>
</protein>
<evidence type="ECO:0000256" key="7">
    <source>
        <dbReference type="ARBA" id="ARBA00023235"/>
    </source>
</evidence>
<evidence type="ECO:0000256" key="4">
    <source>
        <dbReference type="ARBA" id="ARBA00022806"/>
    </source>
</evidence>
<dbReference type="GO" id="GO:0000725">
    <property type="term" value="P:recombinational repair"/>
    <property type="evidence" value="ECO:0007669"/>
    <property type="project" value="TreeGrafter"/>
</dbReference>
<dbReference type="Pfam" id="PF21196">
    <property type="entry name" value="PcrA_UvrD_tudor"/>
    <property type="match status" value="1"/>
</dbReference>
<comment type="catalytic activity">
    <reaction evidence="10">
        <text>ATP + H2O = ADP + phosphate + H(+)</text>
        <dbReference type="Rhea" id="RHEA:13065"/>
        <dbReference type="ChEBI" id="CHEBI:15377"/>
        <dbReference type="ChEBI" id="CHEBI:15378"/>
        <dbReference type="ChEBI" id="CHEBI:30616"/>
        <dbReference type="ChEBI" id="CHEBI:43474"/>
        <dbReference type="ChEBI" id="CHEBI:456216"/>
        <dbReference type="EC" id="5.6.2.4"/>
    </reaction>
</comment>
<evidence type="ECO:0000256" key="6">
    <source>
        <dbReference type="ARBA" id="ARBA00023125"/>
    </source>
</evidence>
<sequence length="716" mass="81586">AVLHNDGPLLILAGAGSGKTRVITHRIARLVDEGLNPYKLIALTFTNKAAAEMKERTASLLGRARMDIWISTFHSACLRILRRHADRLGYPKDFTVYDAQDQTRLIKACLKELGIEEKSLPARQVASFISRFKNKLKDSREAEKEINPRRDMNYIRCFRLYEKKLNEARCMDFDDLLGKTVTLLRSEEDIRGHYQNRFEYVLVDEFQDTNPAQYGLIRLILGQRRNVCVVGDDDQSIYQWRGADISNILNFEKDFPETKVVLLEKNYRSTKNILTGASAIVSRNPNRKEKQLWTDNSAGENIHLFTATDEMDEAKYVVEKLLRLKKRENHSLNDVAVFYRTNSQSRAMEDALRREGVPYKIYGGLKFYDRREVKDILAYFRAALNPFDTVSFKRIINTPPRGIGAVTLAKLDLAAMTEGVSLSVALDNLDSIVGLKPAAKKKLESFREVFSKIRVLSGSMNVADAINEALGATGYMDWLAEDKNSESISRMENLTELVNAAEEFQERAGESSIMAFLDQSALQSDADNVDENEAAVKLMTVHISKGLEFPVVFVTGLEDNLFPHARSKDDPKQMQEERRLMYVAMTRAKERLFLTHAETRRIFGVAQVNRPSVFLADLPSKILHMETSDRVTFRRPDFTPKTYKPKAAPATHERKQYDNVPLIDGMRPGMKVRHATFQVGVIRAIEGQGEKSKITIYFPRFGEKKLMKKFAKLTIV</sequence>
<keyword evidence="2" id="KW-0547">Nucleotide-binding</keyword>
<evidence type="ECO:0000256" key="8">
    <source>
        <dbReference type="ARBA" id="ARBA00034617"/>
    </source>
</evidence>
<evidence type="ECO:0000259" key="13">
    <source>
        <dbReference type="PROSITE" id="PS51217"/>
    </source>
</evidence>
<comment type="similarity">
    <text evidence="1">Belongs to the helicase family. UvrD subfamily.</text>
</comment>